<evidence type="ECO:0000313" key="2">
    <source>
        <dbReference type="EMBL" id="GAT35271.1"/>
    </source>
</evidence>
<dbReference type="SUPFAM" id="SSF52091">
    <property type="entry name" value="SpoIIaa-like"/>
    <property type="match status" value="1"/>
</dbReference>
<accession>A0A146GD43</accession>
<dbReference type="InterPro" id="IPR002645">
    <property type="entry name" value="STAS_dom"/>
</dbReference>
<dbReference type="Pfam" id="PF13466">
    <property type="entry name" value="STAS_2"/>
    <property type="match status" value="1"/>
</dbReference>
<dbReference type="InParanoid" id="A0A146GD43"/>
<dbReference type="PROSITE" id="PS50801">
    <property type="entry name" value="STAS"/>
    <property type="match status" value="1"/>
</dbReference>
<keyword evidence="3" id="KW-1185">Reference proteome</keyword>
<sequence length="179" mass="19508">MSTSSSVLVGCVDRTAWVKVEGRGSFQNSSGLKEFVKQMIQRGFREFVVDLQDCEQMDSTFMGTLAGVALRLRELGQGSLRATNVNERNSDLLSSLGLDQLFTVESLGSIAAETEPLPDDDALRIAEPKALEAEAQKQAVLEAHEALVEADRANAVKFKDVLEFLRNELNAQGSSDKEG</sequence>
<dbReference type="RefSeq" id="WP_075081100.1">
    <property type="nucleotide sequence ID" value="NZ_BDCO01000003.1"/>
</dbReference>
<reference evidence="3" key="1">
    <citation type="journal article" date="2017" name="Genome Announc.">
        <title>Draft Genome Sequence of Terrimicrobium sacchariphilum NM-5T, a Facultative Anaerobic Soil Bacterium of the Class Spartobacteria.</title>
        <authorList>
            <person name="Qiu Y.L."/>
            <person name="Tourlousse D.M."/>
            <person name="Matsuura N."/>
            <person name="Ohashi A."/>
            <person name="Sekiguchi Y."/>
        </authorList>
    </citation>
    <scope>NUCLEOTIDE SEQUENCE [LARGE SCALE GENOMIC DNA]</scope>
    <source>
        <strain evidence="3">NM-5</strain>
    </source>
</reference>
<dbReference type="STRING" id="690879.TSACC_3336"/>
<dbReference type="Proteomes" id="UP000076023">
    <property type="component" value="Unassembled WGS sequence"/>
</dbReference>
<protein>
    <submittedName>
        <fullName evidence="2">Anti-anti-sigma factor</fullName>
    </submittedName>
</protein>
<dbReference type="CDD" id="cd07043">
    <property type="entry name" value="STAS_anti-anti-sigma_factors"/>
    <property type="match status" value="1"/>
</dbReference>
<comment type="caution">
    <text evidence="2">The sequence shown here is derived from an EMBL/GenBank/DDBJ whole genome shotgun (WGS) entry which is preliminary data.</text>
</comment>
<dbReference type="PANTHER" id="PTHR33495">
    <property type="entry name" value="ANTI-SIGMA FACTOR ANTAGONIST TM_1081-RELATED-RELATED"/>
    <property type="match status" value="1"/>
</dbReference>
<gene>
    <name evidence="2" type="ORF">TSACC_3336</name>
</gene>
<dbReference type="EMBL" id="BDCO01000003">
    <property type="protein sequence ID" value="GAT35271.1"/>
    <property type="molecule type" value="Genomic_DNA"/>
</dbReference>
<dbReference type="InterPro" id="IPR058548">
    <property type="entry name" value="MlaB-like_STAS"/>
</dbReference>
<name>A0A146GD43_TERSA</name>
<evidence type="ECO:0000259" key="1">
    <source>
        <dbReference type="PROSITE" id="PS50801"/>
    </source>
</evidence>
<dbReference type="Gene3D" id="3.30.750.24">
    <property type="entry name" value="STAS domain"/>
    <property type="match status" value="1"/>
</dbReference>
<evidence type="ECO:0000313" key="3">
    <source>
        <dbReference type="Proteomes" id="UP000076023"/>
    </source>
</evidence>
<organism evidence="2 3">
    <name type="scientific">Terrimicrobium sacchariphilum</name>
    <dbReference type="NCBI Taxonomy" id="690879"/>
    <lineage>
        <taxon>Bacteria</taxon>
        <taxon>Pseudomonadati</taxon>
        <taxon>Verrucomicrobiota</taxon>
        <taxon>Terrimicrobiia</taxon>
        <taxon>Terrimicrobiales</taxon>
        <taxon>Terrimicrobiaceae</taxon>
        <taxon>Terrimicrobium</taxon>
    </lineage>
</organism>
<dbReference type="AlphaFoldDB" id="A0A146GD43"/>
<feature type="domain" description="STAS" evidence="1">
    <location>
        <begin position="18"/>
        <end position="126"/>
    </location>
</feature>
<dbReference type="InterPro" id="IPR036513">
    <property type="entry name" value="STAS_dom_sf"/>
</dbReference>
<proteinExistence type="predicted"/>
<dbReference type="GO" id="GO:0043856">
    <property type="term" value="F:anti-sigma factor antagonist activity"/>
    <property type="evidence" value="ECO:0007669"/>
    <property type="project" value="TreeGrafter"/>
</dbReference>